<dbReference type="OrthoDB" id="6091599at2"/>
<feature type="compositionally biased region" description="Basic and acidic residues" evidence="1">
    <location>
        <begin position="72"/>
        <end position="89"/>
    </location>
</feature>
<dbReference type="Proteomes" id="UP000248918">
    <property type="component" value="Unassembled WGS sequence"/>
</dbReference>
<evidence type="ECO:0000259" key="2">
    <source>
        <dbReference type="Pfam" id="PF14252"/>
    </source>
</evidence>
<dbReference type="GO" id="GO:0016020">
    <property type="term" value="C:membrane"/>
    <property type="evidence" value="ECO:0007669"/>
    <property type="project" value="InterPro"/>
</dbReference>
<name>A0A329BN07_9BURK</name>
<proteinExistence type="predicted"/>
<feature type="region of interest" description="Disordered" evidence="1">
    <location>
        <begin position="2268"/>
        <end position="2320"/>
    </location>
</feature>
<evidence type="ECO:0000313" key="4">
    <source>
        <dbReference type="Proteomes" id="UP000248918"/>
    </source>
</evidence>
<feature type="compositionally biased region" description="Low complexity" evidence="1">
    <location>
        <begin position="58"/>
        <end position="67"/>
    </location>
</feature>
<accession>A0A329BN07</accession>
<feature type="region of interest" description="Disordered" evidence="1">
    <location>
        <begin position="50"/>
        <end position="107"/>
    </location>
</feature>
<feature type="region of interest" description="Disordered" evidence="1">
    <location>
        <begin position="2505"/>
        <end position="2548"/>
    </location>
</feature>
<sequence>MKIVKQLLKRLSDTGDTTGARAPVAPAPLIMALEPRVVYDASVAAVASHPHGAEADSHASATSSLSATPKPVAEHDVKPDHAAKSDANKDSTAPKATESGAASGGGASHQVVFIDPSVANYQALIAGLPAGTQYVVLNANTDGFAQIAAYLQTHKGVESIHLISHGADGEIQAGSTWLNAGDLSAYSAELAQIGAEMRPGGDFLIYGCDVAQNADGKALVQNVAALTHLNVAASTDPTGLAALGGNWTLEYTVGDVHTPVIESAAAQAQYNALLGVTTENYDNHVSPAFSTTGTSFTIDGVTYTTDQAVETDVYTQTTDPFGPPPLSTSSTDGVLMVNFNGTQMSSLTITLASGQHFALQSFDIDAFTDGSIYIIPNGDTSKEVLLVSGGLYSATKNLASNPDFQNLTSVTIKDVGDDGFLTPTLNNFTYTVLGTSATTSVGSAAFTAGDNVASTPVAVDNGITLSDPQSATAQTATVSITGNLHVGEDVLSFNNTNTSLYGNITATYNAGTGVLSMSSSGGTATIAQWQSALQAVTYTDTAITPNTATRTVTFNVNDGVSAGVSASRTVTVADTDQTPTLTSTSSGATYLAGSASTSVFSGVTIGDRDNTTMASATVSISGNFQSGDVLSFTNDGSTMGNITGIYNAGTGTMSLTSSGGTATLAQWDNAIDAIRFSDASNAPTGARTVSFTVNDGSKNSAALSNTVTVTSGPTITLDSGSAAFVAGDNTASTPVAVDSGLTVSDGSSPTLQSVTVSITGNFHSGEDMLGYVNNPATMGNISGSYNTGTGILTLTSAGGTASLLQWQSALRSITYSDTAVTPSPATRTISYVANDGSNTSAAVSRTVTVTDTDQTPTLSTSSSGVSYVAGTAATPVFSGVSIADRDNTTMSQATVSIGSGFVTGQDALSFVNDGSTMGNITASYNTTTGVMMLSSAGSTATLAQWDNALNAVRFSDAVSGSPGARTISLSVSDGTKNSLAVTNMVTVTAVPVVTTDSGSAAFVAADNGPSTPVTIDAGLTVSDAGSSTLQSATVSITGNYHSDQDVLSFVNNGTMGDITASYNASTGVMTLTSASGTATLAQWQSALQAITYTDTAVTPNTATRTISFTVNDGAQSSAIATRSVTVTDTDQTPILTTTGGSTAFTAGDNTTSTPVAIDGGITVSDLDNTTLASATVSITGNLHSGEDVLGFNNINPALFGNISASYNALTGVLTMSSAGGTATVAQWQNALDAVTYTNSAITPNTASRTVSFSVNDGTQDSATVTKVVTVADVDQTPVVTTSGGSASFTAGDNAPAAPVAVDSGITVSDRDNTTLASATVSIGTGFHAGEDVLSFINNGVTMGNIGASYNAATGVLTLTSTGASATLAQWQAALRSVTYTDTAVTPDTATRTIGFAINDGTKTSTLASRNVTVADIDQTPILTTSGGSSAFVAGDNTASTPVTVDAGVTLSDLDNSTLASGTVAITGNFHAGEDVLSFTNDGATMGNITATYDAATGVLTLSSTGASATLAQWQAALRSVTYTDTAITPNNANRTLSFFISDGTKTSATSTKTVTVTDTDQTPLASASGTTIDYVAGTGAQAVFSGVAISDLDNTTLASGVVSITSGFRSGDMLSYVNTSSPQFGNITGSYNAATGVLTLTSSGATATDAQWQNAFAAVTFANSPTSPLGNRTVSFTVNDGVKNSAAVSNTVDVLSSSPNVTLTGGSTAFTAGDNVVSTPVVVDGGLAVTDPEAGTLASATVSIGAGFHVGEDVLSFTNDGVTMGNIVASYDASTGVLTLTSTGQTATLAQWQAALRAVSYTDTAVTPDTTSRTVSFQIDDGIQSSTVASKTVTVADVDQTPVLSTSSGSTAFTAGDNRISTPVTVDGGVTVSDLDNPTLASATVSVTGGFHVGEDVLSFVNGNAASFGNISGSYNATTGVLTLTSSGATATLAQWQAALQSVTYTDTAVTPDTTTRTISFTVNDGTKDSAVGSKQVTVADVDQTPVLTTSSGSTSFVSGDNAVSTPVVVDGGLTVSDLDNGTLASATVSVTGGFHAGQDVLSFRNDGATMGNITVTSYDATTGVLTLSSSGATATLAQWQAALRSVTYTDTAAVPDAATRTISFTVNDSAKDSAAGTKAITITATDQTPVVSIGNDGSPTFASGPNANPVTIAPQINVTDADSGATLASAAISITGGFQSDRDVLAFHPSGATGSITATYDAATGVLTLNAAGPGTTLAQWQAALASVTYADRASETSASSRTISFSVNDGHKTSEASTRTVKIAAAPQVVSSPPPTTQSGQPAPATPTTLPPKGNGVSAAGPSSAPPSTPSAFDAPAPDTVITFPRNLTDSISNPLIVLDAFAEPPEVGSIPATHTATFTADEIGTSSYANSGSVGGSNRHGSLSDTSVGPIETAPVPTSAPLSLDLPSLAMHLNVAPDQAFVVSLPVMLGSSEGLPVGADAHVELRLADGRPLPAWLHYDPVRGTLSGKVPANQRSVQIAIIAHDAQGHQTRRDVAIEFGGASRSTHSGQGGHDAPHGAARAPAATPNATPATPPHAALPFSSPPLAKPSLAEQFVRAHATLHVARPATAAAPETAARGNA</sequence>
<dbReference type="InterPro" id="IPR015919">
    <property type="entry name" value="Cadherin-like_sf"/>
</dbReference>
<dbReference type="RefSeq" id="WP_111933939.1">
    <property type="nucleotide sequence ID" value="NZ_CADFFP010000022.1"/>
</dbReference>
<organism evidence="3 4">
    <name type="scientific">Paraburkholderia bryophila</name>
    <dbReference type="NCBI Taxonomy" id="420952"/>
    <lineage>
        <taxon>Bacteria</taxon>
        <taxon>Pseudomonadati</taxon>
        <taxon>Pseudomonadota</taxon>
        <taxon>Betaproteobacteria</taxon>
        <taxon>Burkholderiales</taxon>
        <taxon>Burkholderiaceae</taxon>
        <taxon>Paraburkholderia</taxon>
    </lineage>
</organism>
<protein>
    <submittedName>
        <fullName evidence="3">Uncharacterized protein DUF4347</fullName>
    </submittedName>
</protein>
<dbReference type="GO" id="GO:0005509">
    <property type="term" value="F:calcium ion binding"/>
    <property type="evidence" value="ECO:0007669"/>
    <property type="project" value="InterPro"/>
</dbReference>
<dbReference type="EMBL" id="QLTK01000020">
    <property type="protein sequence ID" value="RAS23468.1"/>
    <property type="molecule type" value="Genomic_DNA"/>
</dbReference>
<feature type="domain" description="DUF4347" evidence="2">
    <location>
        <begin position="111"/>
        <end position="274"/>
    </location>
</feature>
<feature type="compositionally biased region" description="Low complexity" evidence="1">
    <location>
        <begin position="2268"/>
        <end position="2305"/>
    </location>
</feature>
<dbReference type="PANTHER" id="PTHR14139:SF2">
    <property type="entry name" value="CALSYNTENIN-1"/>
    <property type="match status" value="1"/>
</dbReference>
<evidence type="ECO:0000256" key="1">
    <source>
        <dbReference type="SAM" id="MobiDB-lite"/>
    </source>
</evidence>
<feature type="region of interest" description="Disordered" evidence="1">
    <location>
        <begin position="2372"/>
        <end position="2397"/>
    </location>
</feature>
<evidence type="ECO:0000313" key="3">
    <source>
        <dbReference type="EMBL" id="RAS23468.1"/>
    </source>
</evidence>
<comment type="caution">
    <text evidence="3">The sequence shown here is derived from an EMBL/GenBank/DDBJ whole genome shotgun (WGS) entry which is preliminary data.</text>
</comment>
<dbReference type="Pfam" id="PF14252">
    <property type="entry name" value="DUF4347"/>
    <property type="match status" value="1"/>
</dbReference>
<dbReference type="SUPFAM" id="SSF49313">
    <property type="entry name" value="Cadherin-like"/>
    <property type="match status" value="1"/>
</dbReference>
<feature type="compositionally biased region" description="Low complexity" evidence="1">
    <location>
        <begin position="2520"/>
        <end position="2543"/>
    </location>
</feature>
<dbReference type="InterPro" id="IPR025592">
    <property type="entry name" value="DUF4347"/>
</dbReference>
<gene>
    <name evidence="3" type="ORF">BX591_12074</name>
</gene>
<dbReference type="PANTHER" id="PTHR14139">
    <property type="entry name" value="CALSYNTENIN"/>
    <property type="match status" value="1"/>
</dbReference>
<reference evidence="3 4" key="1">
    <citation type="submission" date="2018-06" db="EMBL/GenBank/DDBJ databases">
        <title>Genomic Encyclopedia of Type Strains, Phase III (KMG-III): the genomes of soil and plant-associated and newly described type strains.</title>
        <authorList>
            <person name="Whitman W."/>
        </authorList>
    </citation>
    <scope>NUCLEOTIDE SEQUENCE [LARGE SCALE GENOMIC DNA]</scope>
    <source>
        <strain evidence="3 4">LMG 23644</strain>
    </source>
</reference>